<evidence type="ECO:0000313" key="2">
    <source>
        <dbReference type="EMBL" id="UJS24181.1"/>
    </source>
</evidence>
<dbReference type="EMBL" id="CP091244">
    <property type="protein sequence ID" value="UJS24181.1"/>
    <property type="molecule type" value="Genomic_DNA"/>
</dbReference>
<sequence>MMTNIKVRYECFSLCQFNPEQLYLVQDGSSVGAYCIRPLQNPSTQHLSTHHADFLGRTRPPAASSNA</sequence>
<reference evidence="2" key="1">
    <citation type="journal article" date="2022" name="Microorganisms">
        <title>Two New Species of Filamentous Sulfur Bacteria of the Genus Thiothrix, Thiothrix winogradskyi sp. nov. and 'Candidatus Thiothrix sulfatifontis' sp. nov.</title>
        <authorList>
            <person name="Ravin N.V."/>
            <person name="Rossetti S."/>
            <person name="Beletsky A.V."/>
            <person name="Kadnikov V.V."/>
            <person name="Rudenko T.S."/>
            <person name="Smolyakov D.D."/>
            <person name="Moskvitina M.I."/>
            <person name="Gureeva M.V."/>
            <person name="Mardanov A.V."/>
            <person name="Grabovich M.Y."/>
        </authorList>
    </citation>
    <scope>NUCLEOTIDE SEQUENCE</scope>
    <source>
        <strain evidence="2">CT3</strain>
    </source>
</reference>
<accession>A0ABY3SXL9</accession>
<proteinExistence type="predicted"/>
<name>A0ABY3SXL9_9GAMM</name>
<dbReference type="RefSeq" id="WP_236498515.1">
    <property type="nucleotide sequence ID" value="NZ_CP091244.1"/>
</dbReference>
<protein>
    <submittedName>
        <fullName evidence="2">Uncharacterized protein</fullName>
    </submittedName>
</protein>
<evidence type="ECO:0000256" key="1">
    <source>
        <dbReference type="SAM" id="MobiDB-lite"/>
    </source>
</evidence>
<dbReference type="Proteomes" id="UP001054801">
    <property type="component" value="Chromosome"/>
</dbReference>
<keyword evidence="3" id="KW-1185">Reference proteome</keyword>
<gene>
    <name evidence="2" type="ORF">L2Y54_19965</name>
</gene>
<evidence type="ECO:0000313" key="3">
    <source>
        <dbReference type="Proteomes" id="UP001054801"/>
    </source>
</evidence>
<feature type="region of interest" description="Disordered" evidence="1">
    <location>
        <begin position="47"/>
        <end position="67"/>
    </location>
</feature>
<organism evidence="2 3">
    <name type="scientific">Thiothrix winogradskyi</name>
    <dbReference type="NCBI Taxonomy" id="96472"/>
    <lineage>
        <taxon>Bacteria</taxon>
        <taxon>Pseudomonadati</taxon>
        <taxon>Pseudomonadota</taxon>
        <taxon>Gammaproteobacteria</taxon>
        <taxon>Thiotrichales</taxon>
        <taxon>Thiotrichaceae</taxon>
        <taxon>Thiothrix</taxon>
    </lineage>
</organism>